<dbReference type="Pfam" id="PF13379">
    <property type="entry name" value="NMT1_2"/>
    <property type="match status" value="1"/>
</dbReference>
<evidence type="ECO:0000256" key="3">
    <source>
        <dbReference type="ARBA" id="ARBA00022729"/>
    </source>
</evidence>
<dbReference type="Proteomes" id="UP000304864">
    <property type="component" value="Chromosome"/>
</dbReference>
<gene>
    <name evidence="4" type="ORF">FE785_04565</name>
</gene>
<dbReference type="OrthoDB" id="5292144at2"/>
<dbReference type="Gene3D" id="3.40.190.10">
    <property type="entry name" value="Periplasmic binding protein-like II"/>
    <property type="match status" value="1"/>
</dbReference>
<dbReference type="AlphaFoldDB" id="A0A4P9K6K7"/>
<dbReference type="PROSITE" id="PS51257">
    <property type="entry name" value="PROKAR_LIPOPROTEIN"/>
    <property type="match status" value="1"/>
</dbReference>
<dbReference type="RefSeq" id="WP_138564633.1">
    <property type="nucleotide sequence ID" value="NZ_CP040602.1"/>
</dbReference>
<dbReference type="EMBL" id="CP040602">
    <property type="protein sequence ID" value="QCU89956.1"/>
    <property type="molecule type" value="Genomic_DNA"/>
</dbReference>
<comment type="subcellular location">
    <subcellularLocation>
        <location evidence="1">Periplasm</location>
    </subcellularLocation>
</comment>
<accession>A0A4P9K6K7</accession>
<evidence type="ECO:0008006" key="6">
    <source>
        <dbReference type="Google" id="ProtNLM"/>
    </source>
</evidence>
<proteinExistence type="inferred from homology"/>
<dbReference type="GO" id="GO:0042597">
    <property type="term" value="C:periplasmic space"/>
    <property type="evidence" value="ECO:0007669"/>
    <property type="project" value="UniProtKB-SubCell"/>
</dbReference>
<dbReference type="PANTHER" id="PTHR30024:SF47">
    <property type="entry name" value="TAURINE-BINDING PERIPLASMIC PROTEIN"/>
    <property type="match status" value="1"/>
</dbReference>
<organism evidence="4 5">
    <name type="scientific">Thiomicrorhabdus sediminis</name>
    <dbReference type="NCBI Taxonomy" id="2580412"/>
    <lineage>
        <taxon>Bacteria</taxon>
        <taxon>Pseudomonadati</taxon>
        <taxon>Pseudomonadota</taxon>
        <taxon>Gammaproteobacteria</taxon>
        <taxon>Thiotrichales</taxon>
        <taxon>Piscirickettsiaceae</taxon>
        <taxon>Thiomicrorhabdus</taxon>
    </lineage>
</organism>
<keyword evidence="5" id="KW-1185">Reference proteome</keyword>
<reference evidence="4 5" key="1">
    <citation type="submission" date="2019-05" db="EMBL/GenBank/DDBJ databases">
        <title>Thiomicrorhabdus sediminis sp. nov, a novel sulfur-oxidizing bacterium isolated from coastal sediment.</title>
        <authorList>
            <person name="Liu X."/>
        </authorList>
    </citation>
    <scope>NUCLEOTIDE SEQUENCE [LARGE SCALE GENOMIC DNA]</scope>
    <source>
        <strain evidence="4 5">G1</strain>
    </source>
</reference>
<evidence type="ECO:0000256" key="2">
    <source>
        <dbReference type="ARBA" id="ARBA00010742"/>
    </source>
</evidence>
<protein>
    <recommendedName>
        <fullName evidence="6">NitT/TauT family transport system substrate-binding protein</fullName>
    </recommendedName>
</protein>
<comment type="similarity">
    <text evidence="2">Belongs to the bacterial solute-binding protein SsuA/TauA family.</text>
</comment>
<evidence type="ECO:0000313" key="4">
    <source>
        <dbReference type="EMBL" id="QCU89956.1"/>
    </source>
</evidence>
<evidence type="ECO:0000256" key="1">
    <source>
        <dbReference type="ARBA" id="ARBA00004418"/>
    </source>
</evidence>
<keyword evidence="3" id="KW-0732">Signal</keyword>
<sequence>MRYVFGIILIALTVSSCSKTEQTINIAGNNWLGYQPYYVANAFLRTAQNIDAPEPESEIQALRSNFNITSLNSTTSVMRLMSNGMLDGALLTLDEAIRFIDETDMELCIAQVVDYSSGGDAMVSKQGLFENNHNGKIRIGHESSALGGYMLRRAVEHLGLSWDDIEPVLVEPVDHVMMFEKGQVDAIISFEPFLTKLVDAGGEVSFSSRHIEKEIIDVFAVLKDSWKSNRNQYISFIEVMWAYGMEHVLQKKPSSLNLIRSNTGMDSEQFDNALQGIHLVSVEENKVILDSQLSDSIEKMSDYLIESGMINNRVELGRCE</sequence>
<name>A0A4P9K6K7_9GAMM</name>
<dbReference type="PANTHER" id="PTHR30024">
    <property type="entry name" value="ALIPHATIC SULFONATES-BINDING PROTEIN-RELATED"/>
    <property type="match status" value="1"/>
</dbReference>
<dbReference type="KEGG" id="thig:FE785_04565"/>
<dbReference type="SUPFAM" id="SSF53850">
    <property type="entry name" value="Periplasmic binding protein-like II"/>
    <property type="match status" value="1"/>
</dbReference>
<evidence type="ECO:0000313" key="5">
    <source>
        <dbReference type="Proteomes" id="UP000304864"/>
    </source>
</evidence>